<dbReference type="Pfam" id="PF01648">
    <property type="entry name" value="ACPS"/>
    <property type="match status" value="1"/>
</dbReference>
<gene>
    <name evidence="5" type="ORF">SAMN05421547_13014</name>
</gene>
<organism evidence="5 6">
    <name type="scientific">Delftia lacustris</name>
    <dbReference type="NCBI Taxonomy" id="558537"/>
    <lineage>
        <taxon>Bacteria</taxon>
        <taxon>Pseudomonadati</taxon>
        <taxon>Pseudomonadota</taxon>
        <taxon>Betaproteobacteria</taxon>
        <taxon>Burkholderiales</taxon>
        <taxon>Comamonadaceae</taxon>
        <taxon>Delftia</taxon>
    </lineage>
</organism>
<reference evidence="5 6" key="1">
    <citation type="submission" date="2016-10" db="EMBL/GenBank/DDBJ databases">
        <authorList>
            <person name="de Groot N.N."/>
        </authorList>
    </citation>
    <scope>NUCLEOTIDE SEQUENCE [LARGE SCALE GENOMIC DNA]</scope>
    <source>
        <strain evidence="5 6">LMG 24775</strain>
    </source>
</reference>
<dbReference type="SUPFAM" id="SSF56214">
    <property type="entry name" value="4'-phosphopantetheinyl transferase"/>
    <property type="match status" value="2"/>
</dbReference>
<dbReference type="Proteomes" id="UP000183417">
    <property type="component" value="Unassembled WGS sequence"/>
</dbReference>
<dbReference type="Gene3D" id="3.90.470.20">
    <property type="entry name" value="4'-phosphopantetheinyl transferase domain"/>
    <property type="match status" value="2"/>
</dbReference>
<dbReference type="GO" id="GO:0000287">
    <property type="term" value="F:magnesium ion binding"/>
    <property type="evidence" value="ECO:0007669"/>
    <property type="project" value="InterPro"/>
</dbReference>
<dbReference type="InterPro" id="IPR008278">
    <property type="entry name" value="4-PPantetheinyl_Trfase_dom"/>
</dbReference>
<accession>A0A1H3TKD4</accession>
<dbReference type="GO" id="GO:0005829">
    <property type="term" value="C:cytosol"/>
    <property type="evidence" value="ECO:0007669"/>
    <property type="project" value="TreeGrafter"/>
</dbReference>
<dbReference type="PANTHER" id="PTHR12215">
    <property type="entry name" value="PHOSPHOPANTETHEINE TRANSFERASE"/>
    <property type="match status" value="1"/>
</dbReference>
<feature type="domain" description="4'-phosphopantetheinyl transferase" evidence="4">
    <location>
        <begin position="113"/>
        <end position="182"/>
    </location>
</feature>
<evidence type="ECO:0000256" key="3">
    <source>
        <dbReference type="SAM" id="SignalP"/>
    </source>
</evidence>
<dbReference type="RefSeq" id="WP_074923611.1">
    <property type="nucleotide sequence ID" value="NZ_CP141274.1"/>
</dbReference>
<proteinExistence type="inferred from homology"/>
<keyword evidence="2 5" id="KW-0808">Transferase</keyword>
<dbReference type="GO" id="GO:0008897">
    <property type="term" value="F:holo-[acyl-carrier-protein] synthase activity"/>
    <property type="evidence" value="ECO:0007669"/>
    <property type="project" value="InterPro"/>
</dbReference>
<dbReference type="InterPro" id="IPR050559">
    <property type="entry name" value="P-Pant_transferase_sf"/>
</dbReference>
<feature type="signal peptide" evidence="3">
    <location>
        <begin position="1"/>
        <end position="21"/>
    </location>
</feature>
<dbReference type="AlphaFoldDB" id="A0A1H3TKD4"/>
<evidence type="ECO:0000313" key="5">
    <source>
        <dbReference type="EMBL" id="SDZ50752.1"/>
    </source>
</evidence>
<dbReference type="PANTHER" id="PTHR12215:SF10">
    <property type="entry name" value="L-AMINOADIPATE-SEMIALDEHYDE DEHYDROGENASE-PHOSPHOPANTETHEINYL TRANSFERASE"/>
    <property type="match status" value="1"/>
</dbReference>
<comment type="similarity">
    <text evidence="1">Belongs to the P-Pant transferase superfamily. Gsp/Sfp/HetI/AcpT family.</text>
</comment>
<dbReference type="InterPro" id="IPR037143">
    <property type="entry name" value="4-PPantetheinyl_Trfase_dom_sf"/>
</dbReference>
<evidence type="ECO:0000256" key="2">
    <source>
        <dbReference type="ARBA" id="ARBA00022679"/>
    </source>
</evidence>
<dbReference type="GeneID" id="94692953"/>
<protein>
    <submittedName>
        <fullName evidence="5">Phosphopantetheinyl transferase</fullName>
    </submittedName>
</protein>
<evidence type="ECO:0000256" key="1">
    <source>
        <dbReference type="ARBA" id="ARBA00010990"/>
    </source>
</evidence>
<evidence type="ECO:0000313" key="6">
    <source>
        <dbReference type="Proteomes" id="UP000183417"/>
    </source>
</evidence>
<feature type="chain" id="PRO_5010209105" evidence="3">
    <location>
        <begin position="22"/>
        <end position="250"/>
    </location>
</feature>
<dbReference type="EMBL" id="FNPE01000030">
    <property type="protein sequence ID" value="SDZ50752.1"/>
    <property type="molecule type" value="Genomic_DNA"/>
</dbReference>
<evidence type="ECO:0000259" key="4">
    <source>
        <dbReference type="Pfam" id="PF01648"/>
    </source>
</evidence>
<sequence>MSAPAACALLLGAQAPLWANAQSLAAGWLTDSERERHAGMREARQREFIACRYAMRLLLAGGHDAASTWRLAAPRNAAPHVEQGGEGGIFGAKPRLSLSHSAGWLACAAAQGPVGVDLERRAAHRQRDVHAMAEMVCSPPERAWLQAQDGARLQHSLVQLWSLKEAYFKSLGQGLDFVRMRQLAWIPVCAALDMAGPPLAHGRLWQGRDCDAQAVCLALCMPGPLPEVAISGSEEVHWQPAADWRLVVLA</sequence>
<dbReference type="GO" id="GO:0019878">
    <property type="term" value="P:lysine biosynthetic process via aminoadipic acid"/>
    <property type="evidence" value="ECO:0007669"/>
    <property type="project" value="TreeGrafter"/>
</dbReference>
<name>A0A1H3TKD4_9BURK</name>
<keyword evidence="3" id="KW-0732">Signal</keyword>